<evidence type="ECO:0000256" key="8">
    <source>
        <dbReference type="SAM" id="Phobius"/>
    </source>
</evidence>
<dbReference type="Gene3D" id="1.20.1250.20">
    <property type="entry name" value="MFS general substrate transporter like domains"/>
    <property type="match status" value="1"/>
</dbReference>
<keyword evidence="6 8" id="KW-1133">Transmembrane helix</keyword>
<feature type="transmembrane region" description="Helical" evidence="8">
    <location>
        <begin position="301"/>
        <end position="321"/>
    </location>
</feature>
<evidence type="ECO:0000256" key="1">
    <source>
        <dbReference type="ARBA" id="ARBA00004651"/>
    </source>
</evidence>
<dbReference type="InterPro" id="IPR020846">
    <property type="entry name" value="MFS_dom"/>
</dbReference>
<accession>A0ABX2AJ74</accession>
<comment type="caution">
    <text evidence="10">The sequence shown here is derived from an EMBL/GenBank/DDBJ whole genome shotgun (WGS) entry which is preliminary data.</text>
</comment>
<keyword evidence="5 8" id="KW-0812">Transmembrane</keyword>
<keyword evidence="3" id="KW-0813">Transport</keyword>
<comment type="similarity">
    <text evidence="2">Belongs to the major facilitator superfamily. EmrB family.</text>
</comment>
<dbReference type="PRINTS" id="PR01036">
    <property type="entry name" value="TCRTETB"/>
</dbReference>
<sequence length="476" mass="48820">MASTGSPTLHPRVVLATCCLSLLLVMMDVTVVNVVLPSIRAQMHGGFSTLQWVVDAYTLMVASLMLLVGTLADRFGRRRMFLIGIALFCAGSALCGLARSVEMLVFARAVQGIGGSMLNPVALSILTSVYVEPRARAQAIGTWGATSGVALALGPVVGGVLVHWVGWQAVFWVNVPIGLLAIALTLRFVPESRGGRGRGIDAPGQLLAIVALAMITSGLIEAHNYGWASPAISGFLGFGVLSVAGFVIVERRATTPLIDLRFFGAWPFSGAIVIAVLAFAMFSAFLFLNTLYLQDVRGLDALHAGLCTLPFAAGSMLCAPLSGRLTGRYGARLPLLLSAIGFGAGALLLTGLDALSPLGLLLASYGLCGCGFGLCNAPITNAAISGMPRAQAGVAAAIASTSRQVGALLGIALGGAMSASSVRGGVVEWSAFPQATHVVWWSMAVGAGCIAALGLVSTGLRARRSAAAVAALLDSA</sequence>
<dbReference type="CDD" id="cd17321">
    <property type="entry name" value="MFS_MMR_MDR_like"/>
    <property type="match status" value="1"/>
</dbReference>
<feature type="transmembrane region" description="Helical" evidence="8">
    <location>
        <begin position="202"/>
        <end position="220"/>
    </location>
</feature>
<feature type="transmembrane region" description="Helical" evidence="8">
    <location>
        <begin position="262"/>
        <end position="289"/>
    </location>
</feature>
<dbReference type="RefSeq" id="WP_172158899.1">
    <property type="nucleotide sequence ID" value="NZ_JABJWC010000061.1"/>
</dbReference>
<keyword evidence="11" id="KW-1185">Reference proteome</keyword>
<proteinExistence type="inferred from homology"/>
<dbReference type="PROSITE" id="PS00216">
    <property type="entry name" value="SUGAR_TRANSPORT_1"/>
    <property type="match status" value="1"/>
</dbReference>
<evidence type="ECO:0000256" key="2">
    <source>
        <dbReference type="ARBA" id="ARBA00008537"/>
    </source>
</evidence>
<dbReference type="Pfam" id="PF07690">
    <property type="entry name" value="MFS_1"/>
    <property type="match status" value="1"/>
</dbReference>
<organism evidence="10 11">
    <name type="scientific">Komagataeibacter melomenusus</name>
    <dbReference type="NCBI Taxonomy" id="2766578"/>
    <lineage>
        <taxon>Bacteria</taxon>
        <taxon>Pseudomonadati</taxon>
        <taxon>Pseudomonadota</taxon>
        <taxon>Alphaproteobacteria</taxon>
        <taxon>Acetobacterales</taxon>
        <taxon>Acetobacteraceae</taxon>
        <taxon>Komagataeibacter</taxon>
    </lineage>
</organism>
<dbReference type="PROSITE" id="PS50850">
    <property type="entry name" value="MFS"/>
    <property type="match status" value="1"/>
</dbReference>
<dbReference type="InterPro" id="IPR036259">
    <property type="entry name" value="MFS_trans_sf"/>
</dbReference>
<keyword evidence="7 8" id="KW-0472">Membrane</keyword>
<keyword evidence="4" id="KW-1003">Cell membrane</keyword>
<feature type="transmembrane region" description="Helical" evidence="8">
    <location>
        <begin position="171"/>
        <end position="190"/>
    </location>
</feature>
<feature type="transmembrane region" description="Helical" evidence="8">
    <location>
        <begin position="143"/>
        <end position="165"/>
    </location>
</feature>
<protein>
    <submittedName>
        <fullName evidence="10">MFS transporter</fullName>
    </submittedName>
</protein>
<evidence type="ECO:0000256" key="3">
    <source>
        <dbReference type="ARBA" id="ARBA00022448"/>
    </source>
</evidence>
<dbReference type="Proteomes" id="UP000623090">
    <property type="component" value="Unassembled WGS sequence"/>
</dbReference>
<feature type="transmembrane region" description="Helical" evidence="8">
    <location>
        <begin position="232"/>
        <end position="250"/>
    </location>
</feature>
<evidence type="ECO:0000256" key="5">
    <source>
        <dbReference type="ARBA" id="ARBA00022692"/>
    </source>
</evidence>
<dbReference type="InterPro" id="IPR005829">
    <property type="entry name" value="Sugar_transporter_CS"/>
</dbReference>
<evidence type="ECO:0000256" key="4">
    <source>
        <dbReference type="ARBA" id="ARBA00022475"/>
    </source>
</evidence>
<dbReference type="PANTHER" id="PTHR42718">
    <property type="entry name" value="MAJOR FACILITATOR SUPERFAMILY MULTIDRUG TRANSPORTER MFSC"/>
    <property type="match status" value="1"/>
</dbReference>
<evidence type="ECO:0000256" key="7">
    <source>
        <dbReference type="ARBA" id="ARBA00023136"/>
    </source>
</evidence>
<dbReference type="PANTHER" id="PTHR42718:SF9">
    <property type="entry name" value="MAJOR FACILITATOR SUPERFAMILY MULTIDRUG TRANSPORTER MFSC"/>
    <property type="match status" value="1"/>
</dbReference>
<evidence type="ECO:0000259" key="9">
    <source>
        <dbReference type="PROSITE" id="PS50850"/>
    </source>
</evidence>
<dbReference type="Gene3D" id="1.20.1720.10">
    <property type="entry name" value="Multidrug resistance protein D"/>
    <property type="match status" value="1"/>
</dbReference>
<name>A0ABX2AJ74_9PROT</name>
<dbReference type="InterPro" id="IPR011701">
    <property type="entry name" value="MFS"/>
</dbReference>
<gene>
    <name evidence="10" type="ORF">HNW77_15710</name>
</gene>
<feature type="transmembrane region" description="Helical" evidence="8">
    <location>
        <begin position="80"/>
        <end position="101"/>
    </location>
</feature>
<dbReference type="EMBL" id="JABJWC010000061">
    <property type="protein sequence ID" value="NPC67794.1"/>
    <property type="molecule type" value="Genomic_DNA"/>
</dbReference>
<feature type="transmembrane region" description="Helical" evidence="8">
    <location>
        <begin position="113"/>
        <end position="131"/>
    </location>
</feature>
<comment type="subcellular location">
    <subcellularLocation>
        <location evidence="1">Cell membrane</location>
        <topology evidence="1">Multi-pass membrane protein</topology>
    </subcellularLocation>
</comment>
<feature type="transmembrane region" description="Helical" evidence="8">
    <location>
        <begin position="333"/>
        <end position="352"/>
    </location>
</feature>
<feature type="transmembrane region" description="Helical" evidence="8">
    <location>
        <begin position="358"/>
        <end position="384"/>
    </location>
</feature>
<evidence type="ECO:0000256" key="6">
    <source>
        <dbReference type="ARBA" id="ARBA00022989"/>
    </source>
</evidence>
<evidence type="ECO:0000313" key="10">
    <source>
        <dbReference type="EMBL" id="NPC67794.1"/>
    </source>
</evidence>
<feature type="domain" description="Major facilitator superfamily (MFS) profile" evidence="9">
    <location>
        <begin position="14"/>
        <end position="466"/>
    </location>
</feature>
<reference evidence="10 11" key="1">
    <citation type="journal article" date="2020" name="Microorganisms">
        <title>Description of Komagataeibacter melaceti sp. nov. and Komagataeibacter melomenusus sp. nov. Isolated from Apple Cider Vinegar.</title>
        <authorList>
            <person name="Maric L."/>
            <person name="Cleenwerck I."/>
            <person name="Accetto T."/>
            <person name="Vandamme P."/>
            <person name="Trcek J."/>
        </authorList>
    </citation>
    <scope>NUCLEOTIDE SEQUENCE [LARGE SCALE GENOMIC DNA]</scope>
    <source>
        <strain evidence="10 11">AV436</strain>
    </source>
</reference>
<dbReference type="SUPFAM" id="SSF103473">
    <property type="entry name" value="MFS general substrate transporter"/>
    <property type="match status" value="1"/>
</dbReference>
<dbReference type="NCBIfam" id="TIGR00711">
    <property type="entry name" value="efflux_EmrB"/>
    <property type="match status" value="1"/>
</dbReference>
<feature type="transmembrane region" description="Helical" evidence="8">
    <location>
        <begin position="405"/>
        <end position="426"/>
    </location>
</feature>
<evidence type="ECO:0000313" key="11">
    <source>
        <dbReference type="Proteomes" id="UP000623090"/>
    </source>
</evidence>
<feature type="transmembrane region" description="Helical" evidence="8">
    <location>
        <begin position="49"/>
        <end position="68"/>
    </location>
</feature>
<feature type="transmembrane region" description="Helical" evidence="8">
    <location>
        <begin position="438"/>
        <end position="456"/>
    </location>
</feature>
<dbReference type="InterPro" id="IPR004638">
    <property type="entry name" value="EmrB-like"/>
</dbReference>